<comment type="caution">
    <text evidence="1">The sequence shown here is derived from an EMBL/GenBank/DDBJ whole genome shotgun (WGS) entry which is preliminary data.</text>
</comment>
<reference evidence="2" key="1">
    <citation type="submission" date="2023-06" db="EMBL/GenBank/DDBJ databases">
        <title>Identification and characterization of horizontal gene transfer across gut microbiota members of farm animals based on homology search.</title>
        <authorList>
            <person name="Zeman M."/>
            <person name="Kubasova T."/>
            <person name="Jahodarova E."/>
            <person name="Nykrynova M."/>
            <person name="Rychlik I."/>
        </authorList>
    </citation>
    <scope>NUCLEOTIDE SEQUENCE [LARGE SCALE GENOMIC DNA]</scope>
    <source>
        <strain evidence="2">ET341</strain>
    </source>
</reference>
<dbReference type="RefSeq" id="WP_191341886.1">
    <property type="nucleotide sequence ID" value="NZ_JAUDCK010000011.1"/>
</dbReference>
<protein>
    <submittedName>
        <fullName evidence="1">Uncharacterized protein</fullName>
    </submittedName>
</protein>
<sequence length="156" mass="18183">MNLIKRIFLSVVSLLLVLGLSVFEHKTFALNNSSFNKSKENEIIIEPKANKKVIFNFDDIYVSVEHQKVDLQLYGYIDDVSGRLINVAGIQWYNNADIGYYNLDDMKIVETTRIDNYTIKVRMKYIYKNIFGTVLSEHYFNVWCDSPGPMVRLLKN</sequence>
<dbReference type="EMBL" id="JAUDCK010000011">
    <property type="protein sequence ID" value="MDM8195578.1"/>
    <property type="molecule type" value="Genomic_DNA"/>
</dbReference>
<keyword evidence="2" id="KW-1185">Reference proteome</keyword>
<name>A0ABT7UHG1_9FIRM</name>
<proteinExistence type="predicted"/>
<dbReference type="Proteomes" id="UP001529275">
    <property type="component" value="Unassembled WGS sequence"/>
</dbReference>
<organism evidence="1 2">
    <name type="scientific">Massilimicrobiota timonensis</name>
    <dbReference type="NCBI Taxonomy" id="1776392"/>
    <lineage>
        <taxon>Bacteria</taxon>
        <taxon>Bacillati</taxon>
        <taxon>Bacillota</taxon>
        <taxon>Erysipelotrichia</taxon>
        <taxon>Erysipelotrichales</taxon>
        <taxon>Erysipelotrichaceae</taxon>
        <taxon>Massilimicrobiota</taxon>
    </lineage>
</organism>
<evidence type="ECO:0000313" key="2">
    <source>
        <dbReference type="Proteomes" id="UP001529275"/>
    </source>
</evidence>
<gene>
    <name evidence="1" type="ORF">QUV98_04520</name>
</gene>
<accession>A0ABT7UHG1</accession>
<evidence type="ECO:0000313" key="1">
    <source>
        <dbReference type="EMBL" id="MDM8195578.1"/>
    </source>
</evidence>